<feature type="compositionally biased region" description="Basic and acidic residues" evidence="1">
    <location>
        <begin position="144"/>
        <end position="157"/>
    </location>
</feature>
<gene>
    <name evidence="2" type="ORF">SETIT_6G044900v2</name>
</gene>
<sequence length="157" mass="16568">MPLPSRKAPQLRPLPSHVPVLHRPPRLPHPSRAASKPLPRPLCATREPPNSPAGHRAQRCPPFPSPPVLPRGRLDHGSLPGGQVCLACVPDAQRAAGRDEASLATATAAMSACAVRVCPAPPPPQSPSDSACNQQTRPGNLRCSGDRSILHPEPVRP</sequence>
<feature type="region of interest" description="Disordered" evidence="1">
    <location>
        <begin position="1"/>
        <end position="76"/>
    </location>
</feature>
<evidence type="ECO:0000313" key="2">
    <source>
        <dbReference type="EMBL" id="RCV29831.1"/>
    </source>
</evidence>
<accession>A0A368RI54</accession>
<dbReference type="EMBL" id="CM003533">
    <property type="protein sequence ID" value="RCV29833.1"/>
    <property type="molecule type" value="Genomic_DNA"/>
</dbReference>
<dbReference type="EMBL" id="CM003533">
    <property type="protein sequence ID" value="RCV29834.1"/>
    <property type="molecule type" value="Genomic_DNA"/>
</dbReference>
<name>A0A368RI54_SETIT</name>
<feature type="region of interest" description="Disordered" evidence="1">
    <location>
        <begin position="119"/>
        <end position="157"/>
    </location>
</feature>
<organism evidence="2">
    <name type="scientific">Setaria italica</name>
    <name type="common">Foxtail millet</name>
    <name type="synonym">Panicum italicum</name>
    <dbReference type="NCBI Taxonomy" id="4555"/>
    <lineage>
        <taxon>Eukaryota</taxon>
        <taxon>Viridiplantae</taxon>
        <taxon>Streptophyta</taxon>
        <taxon>Embryophyta</taxon>
        <taxon>Tracheophyta</taxon>
        <taxon>Spermatophyta</taxon>
        <taxon>Magnoliopsida</taxon>
        <taxon>Liliopsida</taxon>
        <taxon>Poales</taxon>
        <taxon>Poaceae</taxon>
        <taxon>PACMAD clade</taxon>
        <taxon>Panicoideae</taxon>
        <taxon>Panicodae</taxon>
        <taxon>Paniceae</taxon>
        <taxon>Cenchrinae</taxon>
        <taxon>Setaria</taxon>
    </lineage>
</organism>
<proteinExistence type="predicted"/>
<protein>
    <submittedName>
        <fullName evidence="2">Uncharacterized protein</fullName>
    </submittedName>
</protein>
<dbReference type="AlphaFoldDB" id="A0A368RI54"/>
<reference evidence="2" key="2">
    <citation type="submission" date="2015-07" db="EMBL/GenBank/DDBJ databases">
        <authorList>
            <person name="Noorani M."/>
        </authorList>
    </citation>
    <scope>NUCLEOTIDE SEQUENCE</scope>
    <source>
        <strain evidence="2">Yugu1</strain>
    </source>
</reference>
<dbReference type="EMBL" id="CM003533">
    <property type="protein sequence ID" value="RCV29831.1"/>
    <property type="molecule type" value="Genomic_DNA"/>
</dbReference>
<evidence type="ECO:0000256" key="1">
    <source>
        <dbReference type="SAM" id="MobiDB-lite"/>
    </source>
</evidence>
<reference evidence="2" key="1">
    <citation type="journal article" date="2012" name="Nat. Biotechnol.">
        <title>Reference genome sequence of the model plant Setaria.</title>
        <authorList>
            <person name="Bennetzen J.L."/>
            <person name="Schmutz J."/>
            <person name="Wang H."/>
            <person name="Percifield R."/>
            <person name="Hawkins J."/>
            <person name="Pontaroli A.C."/>
            <person name="Estep M."/>
            <person name="Feng L."/>
            <person name="Vaughn J.N."/>
            <person name="Grimwood J."/>
            <person name="Jenkins J."/>
            <person name="Barry K."/>
            <person name="Lindquist E."/>
            <person name="Hellsten U."/>
            <person name="Deshpande S."/>
            <person name="Wang X."/>
            <person name="Wu X."/>
            <person name="Mitros T."/>
            <person name="Triplett J."/>
            <person name="Yang X."/>
            <person name="Ye C.Y."/>
            <person name="Mauro-Herrera M."/>
            <person name="Wang L."/>
            <person name="Li P."/>
            <person name="Sharma M."/>
            <person name="Sharma R."/>
            <person name="Ronald P.C."/>
            <person name="Panaud O."/>
            <person name="Kellogg E.A."/>
            <person name="Brutnell T.P."/>
            <person name="Doust A.N."/>
            <person name="Tuskan G.A."/>
            <person name="Rokhsar D."/>
            <person name="Devos K.M."/>
        </authorList>
    </citation>
    <scope>NUCLEOTIDE SEQUENCE [LARGE SCALE GENOMIC DNA]</scope>
    <source>
        <strain evidence="2">Yugu1</strain>
    </source>
</reference>
<dbReference type="EMBL" id="CM003533">
    <property type="protein sequence ID" value="RCV29832.1"/>
    <property type="molecule type" value="Genomic_DNA"/>
</dbReference>